<feature type="repeat" description="PPR" evidence="3">
    <location>
        <begin position="149"/>
        <end position="183"/>
    </location>
</feature>
<dbReference type="NCBIfam" id="TIGR00756">
    <property type="entry name" value="PPR"/>
    <property type="match status" value="9"/>
</dbReference>
<comment type="caution">
    <text evidence="4">The sequence shown here is derived from an EMBL/GenBank/DDBJ whole genome shotgun (WGS) entry which is preliminary data.</text>
</comment>
<accession>A0A2H5QBJ2</accession>
<feature type="repeat" description="PPR" evidence="3">
    <location>
        <begin position="413"/>
        <end position="447"/>
    </location>
</feature>
<dbReference type="Gene3D" id="1.25.40.10">
    <property type="entry name" value="Tetratricopeptide repeat domain"/>
    <property type="match status" value="5"/>
</dbReference>
<feature type="repeat" description="PPR" evidence="3">
    <location>
        <begin position="587"/>
        <end position="617"/>
    </location>
</feature>
<dbReference type="FunFam" id="1.25.40.10:FF:000212">
    <property type="entry name" value="Pentatricopeptide repeat-containing protein At2g03380, mitochondrial"/>
    <property type="match status" value="1"/>
</dbReference>
<evidence type="ECO:0000256" key="3">
    <source>
        <dbReference type="PROSITE-ProRule" id="PRU00708"/>
    </source>
</evidence>
<evidence type="ECO:0000313" key="5">
    <source>
        <dbReference type="Proteomes" id="UP000236630"/>
    </source>
</evidence>
<feature type="repeat" description="PPR" evidence="3">
    <location>
        <begin position="118"/>
        <end position="148"/>
    </location>
</feature>
<dbReference type="PANTHER" id="PTHR47926">
    <property type="entry name" value="PENTATRICOPEPTIDE REPEAT-CONTAINING PROTEIN"/>
    <property type="match status" value="1"/>
</dbReference>
<dbReference type="GO" id="GO:0003723">
    <property type="term" value="F:RNA binding"/>
    <property type="evidence" value="ECO:0007669"/>
    <property type="project" value="InterPro"/>
</dbReference>
<dbReference type="Pfam" id="PF20431">
    <property type="entry name" value="E_motif"/>
    <property type="match status" value="1"/>
</dbReference>
<keyword evidence="5" id="KW-1185">Reference proteome</keyword>
<dbReference type="Proteomes" id="UP000236630">
    <property type="component" value="Unassembled WGS sequence"/>
</dbReference>
<evidence type="ECO:0000256" key="2">
    <source>
        <dbReference type="ARBA" id="ARBA00061659"/>
    </source>
</evidence>
<dbReference type="Pfam" id="PF13041">
    <property type="entry name" value="PPR_2"/>
    <property type="match status" value="3"/>
</dbReference>
<dbReference type="InterPro" id="IPR011990">
    <property type="entry name" value="TPR-like_helical_dom_sf"/>
</dbReference>
<feature type="repeat" description="PPR" evidence="3">
    <location>
        <begin position="281"/>
        <end position="315"/>
    </location>
</feature>
<organism evidence="4 5">
    <name type="scientific">Citrus unshiu</name>
    <name type="common">Satsuma mandarin</name>
    <name type="synonym">Citrus nobilis var. unshiu</name>
    <dbReference type="NCBI Taxonomy" id="55188"/>
    <lineage>
        <taxon>Eukaryota</taxon>
        <taxon>Viridiplantae</taxon>
        <taxon>Streptophyta</taxon>
        <taxon>Embryophyta</taxon>
        <taxon>Tracheophyta</taxon>
        <taxon>Spermatophyta</taxon>
        <taxon>Magnoliopsida</taxon>
        <taxon>eudicotyledons</taxon>
        <taxon>Gunneridae</taxon>
        <taxon>Pentapetalae</taxon>
        <taxon>rosids</taxon>
        <taxon>malvids</taxon>
        <taxon>Sapindales</taxon>
        <taxon>Rutaceae</taxon>
        <taxon>Aurantioideae</taxon>
        <taxon>Citrus</taxon>
    </lineage>
</organism>
<dbReference type="PROSITE" id="PS51375">
    <property type="entry name" value="PPR"/>
    <property type="match status" value="7"/>
</dbReference>
<dbReference type="InterPro" id="IPR002885">
    <property type="entry name" value="PPR_rpt"/>
</dbReference>
<dbReference type="EMBL" id="BDQV01000290">
    <property type="protein sequence ID" value="GAY62007.1"/>
    <property type="molecule type" value="Genomic_DNA"/>
</dbReference>
<feature type="repeat" description="PPR" evidence="3">
    <location>
        <begin position="250"/>
        <end position="280"/>
    </location>
</feature>
<evidence type="ECO:0000256" key="1">
    <source>
        <dbReference type="ARBA" id="ARBA00022737"/>
    </source>
</evidence>
<evidence type="ECO:0008006" key="6">
    <source>
        <dbReference type="Google" id="ProtNLM"/>
    </source>
</evidence>
<dbReference type="GO" id="GO:0009451">
    <property type="term" value="P:RNA modification"/>
    <property type="evidence" value="ECO:0007669"/>
    <property type="project" value="InterPro"/>
</dbReference>
<gene>
    <name evidence="4" type="ORF">CUMW_214490</name>
</gene>
<reference evidence="4 5" key="1">
    <citation type="journal article" date="2017" name="Front. Genet.">
        <title>Draft sequencing of the heterozygous diploid genome of Satsuma (Citrus unshiu Marc.) using a hybrid assembly approach.</title>
        <authorList>
            <person name="Shimizu T."/>
            <person name="Tanizawa Y."/>
            <person name="Mochizuki T."/>
            <person name="Nagasaki H."/>
            <person name="Yoshioka T."/>
            <person name="Toyoda A."/>
            <person name="Fujiyama A."/>
            <person name="Kaminuma E."/>
            <person name="Nakamura Y."/>
        </authorList>
    </citation>
    <scope>NUCLEOTIDE SEQUENCE [LARGE SCALE GENOMIC DNA]</scope>
    <source>
        <strain evidence="5">cv. Miyagawa wase</strain>
    </source>
</reference>
<dbReference type="FunFam" id="1.25.40.10:FF:000348">
    <property type="entry name" value="Pentatricopeptide repeat-containing protein chloroplastic"/>
    <property type="match status" value="1"/>
</dbReference>
<dbReference type="Pfam" id="PF01535">
    <property type="entry name" value="PPR"/>
    <property type="match status" value="6"/>
</dbReference>
<comment type="similarity">
    <text evidence="2">Belongs to the PPR family. PCMP-E subfamily.</text>
</comment>
<sequence>MIKSLKFKPSIPFLALKPPNLKCVSGISSETPLDHFHSVFNSQKANLQNSDYELALVSALRYCSVHIAVSQGQQIHSLIFKSGLESNTFIQNSLINLYAKCGLISQAKSMFDSCSTLDPVACNIMISGYIRNDRLNDAREVFDKTPIKCCVSYTSMIMGFAQNDCWREALEVFRDMRISGVIPNEVTLASVISSSVHLGGIWECRMLHGLVIKLMIDGFVIISTNLLNMYCVCSSLVEARSLFDEMKERNIVSWNVMLNGFAKAGLVELARELFERIPSKDVVSWGTMIDGYLQVERLSEALTMYRAMLCDGIAPNDVMIVDLISACGRAMAFGEGLQIHSIIVKAGFDCYDFIQATIIHFYAACGRINLARLQFELGIKDHIASWNALIAGFIRNGMIEDARQLFNNMQKRDVYSWSAMISGYAQNEQPNMALELFHGMVDAGVKPNEITMVSVFCAIASLGTLKEGRWAHEYVLNNSITLNDNLSAAIIDMYAKCGSNNTALEVFYHIRDRTTSVSPWNAIICGLAMHGDANLTLKIYSDLEKRNIKLNSITFIGVLSTCCHAGLVDRGERYFKSMKSVYNVEPDLKHYGCMVDLLGRAGRLEDAEEVIRSMPMKADVVIWGTLLAASRIHGNVEVGERAAKSLAGLQPSHGPSRVLLSNIYADAGRWEDAFSIRKEMRDCGMKRLPGFSGVV</sequence>
<protein>
    <recommendedName>
        <fullName evidence="6">Pentacotripeptide-repeat region of PRORP domain-containing protein</fullName>
    </recommendedName>
</protein>
<name>A0A2H5QBJ2_CITUN</name>
<dbReference type="AlphaFoldDB" id="A0A2H5QBJ2"/>
<evidence type="ECO:0000313" key="4">
    <source>
        <dbReference type="EMBL" id="GAY62007.1"/>
    </source>
</evidence>
<dbReference type="InterPro" id="IPR046960">
    <property type="entry name" value="PPR_At4g14850-like_plant"/>
</dbReference>
<keyword evidence="1" id="KW-0677">Repeat</keyword>
<proteinExistence type="inferred from homology"/>
<dbReference type="PANTHER" id="PTHR47926:SF407">
    <property type="entry name" value="(WILD MALAYSIAN BANANA) HYPOTHETICAL PROTEIN"/>
    <property type="match status" value="1"/>
</dbReference>
<dbReference type="InterPro" id="IPR046848">
    <property type="entry name" value="E_motif"/>
</dbReference>
<feature type="repeat" description="PPR" evidence="3">
    <location>
        <begin position="382"/>
        <end position="412"/>
    </location>
</feature>